<dbReference type="Proteomes" id="UP000694941">
    <property type="component" value="Unplaced"/>
</dbReference>
<evidence type="ECO:0000313" key="2">
    <source>
        <dbReference type="Proteomes" id="UP000694941"/>
    </source>
</evidence>
<sequence>MSIMSEMMSSSVALSSMLISETPALKPPCRLTGEEKTCFMERLTEENADTDGVLEVCPPHSLHIASLTQNANSELLQDTGYQTGSLQHTASLSGQEIAKSKLRITPAADLMDSCVITVSSYSPIQTKSAGSDPANKADNKPHSDMTFTRDNALFENVPSREEGKKRCEASPLLTPSHHHSQYPNLFTRSLWKPSVFSTPTKQHLEEEDFLS</sequence>
<protein>
    <submittedName>
        <fullName evidence="3">Uncharacterized protein LOC111089635</fullName>
    </submittedName>
</protein>
<keyword evidence="2" id="KW-1185">Reference proteome</keyword>
<name>A0ABM1TQQ0_LIMPO</name>
<evidence type="ECO:0000256" key="1">
    <source>
        <dbReference type="SAM" id="MobiDB-lite"/>
    </source>
</evidence>
<organism evidence="2 3">
    <name type="scientific">Limulus polyphemus</name>
    <name type="common">Atlantic horseshoe crab</name>
    <dbReference type="NCBI Taxonomy" id="6850"/>
    <lineage>
        <taxon>Eukaryota</taxon>
        <taxon>Metazoa</taxon>
        <taxon>Ecdysozoa</taxon>
        <taxon>Arthropoda</taxon>
        <taxon>Chelicerata</taxon>
        <taxon>Merostomata</taxon>
        <taxon>Xiphosura</taxon>
        <taxon>Limulidae</taxon>
        <taxon>Limulus</taxon>
    </lineage>
</organism>
<accession>A0ABM1TQQ0</accession>
<dbReference type="GeneID" id="111089635"/>
<feature type="compositionally biased region" description="Basic and acidic residues" evidence="1">
    <location>
        <begin position="158"/>
        <end position="168"/>
    </location>
</feature>
<evidence type="ECO:0000313" key="3">
    <source>
        <dbReference type="RefSeq" id="XP_022258206.1"/>
    </source>
</evidence>
<dbReference type="RefSeq" id="XP_022258206.1">
    <property type="nucleotide sequence ID" value="XM_022402498.1"/>
</dbReference>
<proteinExistence type="predicted"/>
<reference evidence="3" key="1">
    <citation type="submission" date="2025-08" db="UniProtKB">
        <authorList>
            <consortium name="RefSeq"/>
        </authorList>
    </citation>
    <scope>IDENTIFICATION</scope>
    <source>
        <tissue evidence="3">Muscle</tissue>
    </source>
</reference>
<feature type="region of interest" description="Disordered" evidence="1">
    <location>
        <begin position="125"/>
        <end position="179"/>
    </location>
</feature>
<gene>
    <name evidence="3" type="primary">LOC111089635</name>
</gene>